<dbReference type="PANTHER" id="PTHR47683">
    <property type="entry name" value="PSEUDOURIDINE SYNTHASE FAMILY PROTEIN-RELATED"/>
    <property type="match status" value="1"/>
</dbReference>
<evidence type="ECO:0000256" key="2">
    <source>
        <dbReference type="ARBA" id="ARBA00023235"/>
    </source>
</evidence>
<dbReference type="STRING" id="554065.E1ZUB5"/>
<dbReference type="eggNOG" id="ENOG502QT4T">
    <property type="taxonomic scope" value="Eukaryota"/>
</dbReference>
<evidence type="ECO:0000259" key="4">
    <source>
        <dbReference type="SMART" id="SM00363"/>
    </source>
</evidence>
<dbReference type="Gene3D" id="3.30.70.580">
    <property type="entry name" value="Pseudouridine synthase I, catalytic domain, N-terminal subdomain"/>
    <property type="match status" value="1"/>
</dbReference>
<name>E1ZUB5_CHLVA</name>
<comment type="similarity">
    <text evidence="1">Belongs to the pseudouridine synthase RsuA family.</text>
</comment>
<dbReference type="InterPro" id="IPR050343">
    <property type="entry name" value="RsuA_PseudoU_synthase"/>
</dbReference>
<dbReference type="Proteomes" id="UP000008141">
    <property type="component" value="Unassembled WGS sequence"/>
</dbReference>
<feature type="domain" description="RNA-binding S4" evidence="4">
    <location>
        <begin position="1"/>
        <end position="55"/>
    </location>
</feature>
<keyword evidence="2" id="KW-0413">Isomerase</keyword>
<dbReference type="GO" id="GO:0006364">
    <property type="term" value="P:rRNA processing"/>
    <property type="evidence" value="ECO:0007669"/>
    <property type="project" value="UniProtKB-ARBA"/>
</dbReference>
<dbReference type="Pfam" id="PF01479">
    <property type="entry name" value="S4"/>
    <property type="match status" value="1"/>
</dbReference>
<dbReference type="GO" id="GO:0009982">
    <property type="term" value="F:pseudouridine synthase activity"/>
    <property type="evidence" value="ECO:0007669"/>
    <property type="project" value="InterPro"/>
</dbReference>
<dbReference type="SUPFAM" id="SSF55120">
    <property type="entry name" value="Pseudouridine synthase"/>
    <property type="match status" value="1"/>
</dbReference>
<dbReference type="InterPro" id="IPR018496">
    <property type="entry name" value="PsdUridine_synth_RsuA/RluB_CS"/>
</dbReference>
<dbReference type="KEGG" id="cvr:CHLNCDRAFT_14498"/>
<dbReference type="OrthoDB" id="440619at2759"/>
<evidence type="ECO:0000313" key="6">
    <source>
        <dbReference type="Proteomes" id="UP000008141"/>
    </source>
</evidence>
<dbReference type="PANTHER" id="PTHR47683:SF2">
    <property type="entry name" value="RNA-BINDING S4 DOMAIN-CONTAINING PROTEIN"/>
    <property type="match status" value="1"/>
</dbReference>
<dbReference type="GO" id="GO:0001522">
    <property type="term" value="P:pseudouridine synthesis"/>
    <property type="evidence" value="ECO:0007669"/>
    <property type="project" value="InterPro"/>
</dbReference>
<accession>E1ZUB5</accession>
<dbReference type="InterPro" id="IPR020103">
    <property type="entry name" value="PsdUridine_synth_cat_dom_sf"/>
</dbReference>
<dbReference type="SMART" id="SM00363">
    <property type="entry name" value="S4"/>
    <property type="match status" value="1"/>
</dbReference>
<dbReference type="InterPro" id="IPR020094">
    <property type="entry name" value="TruA/RsuA/RluB/E/F_N"/>
</dbReference>
<dbReference type="GeneID" id="17350013"/>
<protein>
    <recommendedName>
        <fullName evidence="4">RNA-binding S4 domain-containing protein</fullName>
    </recommendedName>
</protein>
<reference evidence="5 6" key="1">
    <citation type="journal article" date="2010" name="Plant Cell">
        <title>The Chlorella variabilis NC64A genome reveals adaptation to photosymbiosis, coevolution with viruses, and cryptic sex.</title>
        <authorList>
            <person name="Blanc G."/>
            <person name="Duncan G."/>
            <person name="Agarkova I."/>
            <person name="Borodovsky M."/>
            <person name="Gurnon J."/>
            <person name="Kuo A."/>
            <person name="Lindquist E."/>
            <person name="Lucas S."/>
            <person name="Pangilinan J."/>
            <person name="Polle J."/>
            <person name="Salamov A."/>
            <person name="Terry A."/>
            <person name="Yamada T."/>
            <person name="Dunigan D.D."/>
            <person name="Grigoriev I.V."/>
            <person name="Claverie J.M."/>
            <person name="Van Etten J.L."/>
        </authorList>
    </citation>
    <scope>NUCLEOTIDE SEQUENCE [LARGE SCALE GENOMIC DNA]</scope>
    <source>
        <strain evidence="5 6">NC64A</strain>
    </source>
</reference>
<proteinExistence type="inferred from homology"/>
<dbReference type="CDD" id="cd00165">
    <property type="entry name" value="S4"/>
    <property type="match status" value="1"/>
</dbReference>
<dbReference type="PROSITE" id="PS50889">
    <property type="entry name" value="S4"/>
    <property type="match status" value="1"/>
</dbReference>
<dbReference type="InParanoid" id="E1ZUB5"/>
<dbReference type="GO" id="GO:0003723">
    <property type="term" value="F:RNA binding"/>
    <property type="evidence" value="ECO:0007669"/>
    <property type="project" value="UniProtKB-KW"/>
</dbReference>
<keyword evidence="3" id="KW-0694">RNA-binding</keyword>
<dbReference type="RefSeq" id="XP_005842710.1">
    <property type="nucleotide sequence ID" value="XM_005842653.1"/>
</dbReference>
<dbReference type="SUPFAM" id="SSF55174">
    <property type="entry name" value="Alpha-L RNA-binding motif"/>
    <property type="match status" value="1"/>
</dbReference>
<evidence type="ECO:0000313" key="5">
    <source>
        <dbReference type="EMBL" id="EFN50580.1"/>
    </source>
</evidence>
<feature type="non-terminal residue" evidence="5">
    <location>
        <position position="1"/>
    </location>
</feature>
<feature type="non-terminal residue" evidence="5">
    <location>
        <position position="183"/>
    </location>
</feature>
<organism evidence="6">
    <name type="scientific">Chlorella variabilis</name>
    <name type="common">Green alga</name>
    <dbReference type="NCBI Taxonomy" id="554065"/>
    <lineage>
        <taxon>Eukaryota</taxon>
        <taxon>Viridiplantae</taxon>
        <taxon>Chlorophyta</taxon>
        <taxon>core chlorophytes</taxon>
        <taxon>Trebouxiophyceae</taxon>
        <taxon>Chlorellales</taxon>
        <taxon>Chlorellaceae</taxon>
        <taxon>Chlorella clade</taxon>
        <taxon>Chlorella</taxon>
    </lineage>
</organism>
<sequence length="183" mass="19654">IAAAGVASRRGADDLIFGGQVKVNGKVVTEPGTQVDLRKDRVAVSGREISAAAVQRKYYFALNKPKGYICSNKSEHEDGGEGRLVISLFDDWLARWRQRQARPGGGGGGLPPRLFTVGRLDVASIGLIFVTNDGDWAHKVMHPSTGITKEYSVTLDCKPRQEELQAMAAGCDMGGAFVQPLAI</sequence>
<dbReference type="Gene3D" id="3.10.290.10">
    <property type="entry name" value="RNA-binding S4 domain"/>
    <property type="match status" value="1"/>
</dbReference>
<dbReference type="PROSITE" id="PS01149">
    <property type="entry name" value="PSI_RSU"/>
    <property type="match status" value="1"/>
</dbReference>
<gene>
    <name evidence="5" type="ORF">CHLNCDRAFT_14498</name>
</gene>
<evidence type="ECO:0000256" key="1">
    <source>
        <dbReference type="ARBA" id="ARBA00008348"/>
    </source>
</evidence>
<evidence type="ECO:0000256" key="3">
    <source>
        <dbReference type="PROSITE-ProRule" id="PRU00182"/>
    </source>
</evidence>
<dbReference type="AlphaFoldDB" id="E1ZUB5"/>
<dbReference type="InterPro" id="IPR002942">
    <property type="entry name" value="S4_RNA-bd"/>
</dbReference>
<dbReference type="EMBL" id="GL433948">
    <property type="protein sequence ID" value="EFN50580.1"/>
    <property type="molecule type" value="Genomic_DNA"/>
</dbReference>
<dbReference type="Pfam" id="PF00849">
    <property type="entry name" value="PseudoU_synth_2"/>
    <property type="match status" value="1"/>
</dbReference>
<keyword evidence="6" id="KW-1185">Reference proteome</keyword>
<dbReference type="InterPro" id="IPR036986">
    <property type="entry name" value="S4_RNA-bd_sf"/>
</dbReference>
<dbReference type="InterPro" id="IPR006145">
    <property type="entry name" value="PsdUridine_synth_RsuA/RluA"/>
</dbReference>